<name>A0A151JFL9_9VIBR</name>
<reference evidence="2" key="1">
    <citation type="submission" date="2015-12" db="EMBL/GenBank/DDBJ databases">
        <authorList>
            <person name="Tarr C.L."/>
            <person name="Gladney L.M."/>
        </authorList>
    </citation>
    <scope>NUCLEOTIDE SEQUENCE [LARGE SCALE GENOMIC DNA]</scope>
    <source>
        <strain evidence="2">2756-81</strain>
    </source>
</reference>
<dbReference type="AlphaFoldDB" id="A0A151JFL9"/>
<dbReference type="Proteomes" id="UP000075349">
    <property type="component" value="Unassembled WGS sequence"/>
</dbReference>
<protein>
    <recommendedName>
        <fullName evidence="3">MarR family transcriptional regulator</fullName>
    </recommendedName>
</protein>
<gene>
    <name evidence="1" type="ORF">AUQ44_00905</name>
</gene>
<sequence>MVNLTPEQITLLKWMRTGRTFKVCSDYCSHSGDVQPKSRLPIQVHHKAIHKLMREGLIRYTSQQFFGLRWDVFSITEKGKGIQ</sequence>
<evidence type="ECO:0000313" key="1">
    <source>
        <dbReference type="EMBL" id="KYN24522.1"/>
    </source>
</evidence>
<dbReference type="EMBL" id="LOMK01000001">
    <property type="protein sequence ID" value="KYN24522.1"/>
    <property type="molecule type" value="Genomic_DNA"/>
</dbReference>
<accession>A0A151JFL9</accession>
<comment type="caution">
    <text evidence="1">The sequence shown here is derived from an EMBL/GenBank/DDBJ whole genome shotgun (WGS) entry which is preliminary data.</text>
</comment>
<evidence type="ECO:0008006" key="3">
    <source>
        <dbReference type="Google" id="ProtNLM"/>
    </source>
</evidence>
<evidence type="ECO:0000313" key="2">
    <source>
        <dbReference type="Proteomes" id="UP000075349"/>
    </source>
</evidence>
<proteinExistence type="predicted"/>
<organism evidence="1 2">
    <name type="scientific">Vibrio cidicii</name>
    <dbReference type="NCBI Taxonomy" id="1763883"/>
    <lineage>
        <taxon>Bacteria</taxon>
        <taxon>Pseudomonadati</taxon>
        <taxon>Pseudomonadota</taxon>
        <taxon>Gammaproteobacteria</taxon>
        <taxon>Vibrionales</taxon>
        <taxon>Vibrionaceae</taxon>
        <taxon>Vibrio</taxon>
    </lineage>
</organism>